<dbReference type="GO" id="GO:0140678">
    <property type="term" value="F:molecular function inhibitor activity"/>
    <property type="evidence" value="ECO:0007669"/>
    <property type="project" value="Ensembl"/>
</dbReference>
<dbReference type="PANTHER" id="PTHR14903:SF4">
    <property type="entry name" value="SCLEROSTIN"/>
    <property type="match status" value="1"/>
</dbReference>
<evidence type="ECO:0000256" key="2">
    <source>
        <dbReference type="ARBA" id="ARBA00004613"/>
    </source>
</evidence>
<evidence type="ECO:0000256" key="10">
    <source>
        <dbReference type="ARBA" id="ARBA00023157"/>
    </source>
</evidence>
<dbReference type="GO" id="GO:0090090">
    <property type="term" value="P:negative regulation of canonical Wnt signaling pathway"/>
    <property type="evidence" value="ECO:0007669"/>
    <property type="project" value="Ensembl"/>
</dbReference>
<comment type="caution">
    <text evidence="12">Lacks conserved residue(s) required for the propagation of feature annotation.</text>
</comment>
<dbReference type="GO" id="GO:0060070">
    <property type="term" value="P:canonical Wnt signaling pathway"/>
    <property type="evidence" value="ECO:0007669"/>
    <property type="project" value="Ensembl"/>
</dbReference>
<evidence type="ECO:0000259" key="14">
    <source>
        <dbReference type="PROSITE" id="PS01225"/>
    </source>
</evidence>
<dbReference type="InterPro" id="IPR029034">
    <property type="entry name" value="Cystine-knot_cytokine"/>
</dbReference>
<evidence type="ECO:0000256" key="7">
    <source>
        <dbReference type="ARBA" id="ARBA00022674"/>
    </source>
</evidence>
<comment type="subunit">
    <text evidence="4">Interacts with LRP4 (via the extracellular domain); the interaction facilitates the inhibition of Wnt signaling. Interacts with LRP5 (via the first two YWTD-EGF repeat domains); the interaction inhibits Wnt-mediated signaling. Interacts with LRP6.</text>
</comment>
<keyword evidence="10" id="KW-1015">Disulfide bond</keyword>
<dbReference type="GO" id="GO:0030509">
    <property type="term" value="P:BMP signaling pathway"/>
    <property type="evidence" value="ECO:0007669"/>
    <property type="project" value="Ensembl"/>
</dbReference>
<evidence type="ECO:0000256" key="12">
    <source>
        <dbReference type="PROSITE-ProRule" id="PRU00039"/>
    </source>
</evidence>
<feature type="compositionally biased region" description="Basic residues" evidence="13">
    <location>
        <begin position="290"/>
        <end position="302"/>
    </location>
</feature>
<dbReference type="AlphaFoldDB" id="A0A670Z855"/>
<gene>
    <name evidence="15" type="primary">SOST</name>
</gene>
<evidence type="ECO:0000256" key="3">
    <source>
        <dbReference type="ARBA" id="ARBA00007850"/>
    </source>
</evidence>
<evidence type="ECO:0000256" key="8">
    <source>
        <dbReference type="ARBA" id="ARBA00022687"/>
    </source>
</evidence>
<evidence type="ECO:0000256" key="1">
    <source>
        <dbReference type="ARBA" id="ARBA00002193"/>
    </source>
</evidence>
<evidence type="ECO:0000256" key="6">
    <source>
        <dbReference type="ARBA" id="ARBA00022525"/>
    </source>
</evidence>
<evidence type="ECO:0000313" key="16">
    <source>
        <dbReference type="Proteomes" id="UP000472273"/>
    </source>
</evidence>
<evidence type="ECO:0000256" key="9">
    <source>
        <dbReference type="ARBA" id="ARBA00022729"/>
    </source>
</evidence>
<dbReference type="GO" id="GO:0030279">
    <property type="term" value="P:negative regulation of ossification"/>
    <property type="evidence" value="ECO:0007669"/>
    <property type="project" value="Ensembl"/>
</dbReference>
<evidence type="ECO:0000256" key="13">
    <source>
        <dbReference type="SAM" id="MobiDB-lite"/>
    </source>
</evidence>
<dbReference type="Pfam" id="PF05463">
    <property type="entry name" value="Sclerostin"/>
    <property type="match status" value="1"/>
</dbReference>
<keyword evidence="16" id="KW-1185">Reference proteome</keyword>
<comment type="function">
    <text evidence="1">Negative regulator of bone growth that acts through inhibition of Wnt signaling and bone formation.</text>
</comment>
<name>A0A670Z855_PSETE</name>
<dbReference type="GO" id="GO:0009612">
    <property type="term" value="P:response to mechanical stimulus"/>
    <property type="evidence" value="ECO:0007669"/>
    <property type="project" value="Ensembl"/>
</dbReference>
<dbReference type="GO" id="GO:0140297">
    <property type="term" value="F:DNA-binding transcription factor binding"/>
    <property type="evidence" value="ECO:0007669"/>
    <property type="project" value="Ensembl"/>
</dbReference>
<dbReference type="GeneTree" id="ENSGT00390000014900"/>
<dbReference type="Gene3D" id="2.10.90.10">
    <property type="entry name" value="Cystine-knot cytokines"/>
    <property type="match status" value="1"/>
</dbReference>
<sequence>MFLEEQVQIKPVRFSKIVGTQRAPSPAPPFCHPNSWVSANGLAQMSPPTSPGSSLSPSLASRFLRRNLKREIRFVSSRSQKTAGRTCPPADMPIFRAMASYGLLLFFLQVNLPSGRSRQVLKNDAAEFIPDFLDKTFGAAEQPAQAAFAYNESEITNNRAQQGRRNSQVSSGRMEPLQFGCREVYSTRYITSGPCRSTKPIKELVCSGQCLPTHLLPNSIGKGKWWRQRAMDYRCIPAQGQFQRIQLTCPGEDIQFIKSRIITSCKCKRYTRYHNRSQLKDFSKETTRPQKNKKPRVPRARSSKTNQVELENSF</sequence>
<evidence type="ECO:0000256" key="11">
    <source>
        <dbReference type="ARBA" id="ARBA00023180"/>
    </source>
</evidence>
<dbReference type="GO" id="GO:0031333">
    <property type="term" value="P:negative regulation of protein-containing complex assembly"/>
    <property type="evidence" value="ECO:0007669"/>
    <property type="project" value="Ensembl"/>
</dbReference>
<dbReference type="GO" id="GO:0071374">
    <property type="term" value="P:cellular response to parathyroid hormone stimulus"/>
    <property type="evidence" value="ECO:0007669"/>
    <property type="project" value="Ensembl"/>
</dbReference>
<protein>
    <recommendedName>
        <fullName evidence="5">Sclerostin</fullName>
    </recommendedName>
</protein>
<evidence type="ECO:0000256" key="4">
    <source>
        <dbReference type="ARBA" id="ARBA00011121"/>
    </source>
</evidence>
<dbReference type="GO" id="GO:0008201">
    <property type="term" value="F:heparin binding"/>
    <property type="evidence" value="ECO:0007669"/>
    <property type="project" value="UniProtKB-KW"/>
</dbReference>
<dbReference type="PROSITE" id="PS01225">
    <property type="entry name" value="CTCK_2"/>
    <property type="match status" value="1"/>
</dbReference>
<dbReference type="GO" id="GO:0036122">
    <property type="term" value="F:BMP binding"/>
    <property type="evidence" value="ECO:0007669"/>
    <property type="project" value="TreeGrafter"/>
</dbReference>
<accession>A0A670Z855</accession>
<reference evidence="15" key="2">
    <citation type="submission" date="2025-09" db="UniProtKB">
        <authorList>
            <consortium name="Ensembl"/>
        </authorList>
    </citation>
    <scope>IDENTIFICATION</scope>
</reference>
<feature type="compositionally biased region" description="Polar residues" evidence="13">
    <location>
        <begin position="303"/>
        <end position="314"/>
    </location>
</feature>
<evidence type="ECO:0000313" key="15">
    <source>
        <dbReference type="Ensembl" id="ENSPTXP00000019995.1"/>
    </source>
</evidence>
<dbReference type="InterPro" id="IPR006207">
    <property type="entry name" value="Cys_knot_C"/>
</dbReference>
<feature type="region of interest" description="Disordered" evidence="13">
    <location>
        <begin position="278"/>
        <end position="314"/>
    </location>
</feature>
<evidence type="ECO:0000256" key="5">
    <source>
        <dbReference type="ARBA" id="ARBA00018019"/>
    </source>
</evidence>
<dbReference type="InterPro" id="IPR008835">
    <property type="entry name" value="Sclerostin/SOSTDC1"/>
</dbReference>
<organism evidence="15 16">
    <name type="scientific">Pseudonaja textilis</name>
    <name type="common">Eastern brown snake</name>
    <dbReference type="NCBI Taxonomy" id="8673"/>
    <lineage>
        <taxon>Eukaryota</taxon>
        <taxon>Metazoa</taxon>
        <taxon>Chordata</taxon>
        <taxon>Craniata</taxon>
        <taxon>Vertebrata</taxon>
        <taxon>Euteleostomi</taxon>
        <taxon>Lepidosauria</taxon>
        <taxon>Squamata</taxon>
        <taxon>Bifurcata</taxon>
        <taxon>Unidentata</taxon>
        <taxon>Episquamata</taxon>
        <taxon>Toxicofera</taxon>
        <taxon>Serpentes</taxon>
        <taxon>Colubroidea</taxon>
        <taxon>Elapidae</taxon>
        <taxon>Hydrophiinae</taxon>
        <taxon>Pseudonaja</taxon>
    </lineage>
</organism>
<keyword evidence="8" id="KW-0879">Wnt signaling pathway</keyword>
<keyword evidence="6" id="KW-0964">Secreted</keyword>
<dbReference type="GO" id="GO:0030514">
    <property type="term" value="P:negative regulation of BMP signaling pathway"/>
    <property type="evidence" value="ECO:0007669"/>
    <property type="project" value="Ensembl"/>
</dbReference>
<feature type="compositionally biased region" description="Basic and acidic residues" evidence="13">
    <location>
        <begin position="278"/>
        <end position="288"/>
    </location>
</feature>
<dbReference type="Proteomes" id="UP000472273">
    <property type="component" value="Unplaced"/>
</dbReference>
<keyword evidence="11" id="KW-0325">Glycoprotein</keyword>
<proteinExistence type="inferred from homology"/>
<reference evidence="15" key="1">
    <citation type="submission" date="2025-08" db="UniProtKB">
        <authorList>
            <consortium name="Ensembl"/>
        </authorList>
    </citation>
    <scope>IDENTIFICATION</scope>
</reference>
<feature type="domain" description="CTCK" evidence="14">
    <location>
        <begin position="181"/>
        <end position="272"/>
    </location>
</feature>
<dbReference type="GO" id="GO:0001503">
    <property type="term" value="P:ossification"/>
    <property type="evidence" value="ECO:0007669"/>
    <property type="project" value="Ensembl"/>
</dbReference>
<keyword evidence="7" id="KW-0358">Heparin-binding</keyword>
<dbReference type="Ensembl" id="ENSPTXT00000020601.1">
    <property type="protein sequence ID" value="ENSPTXP00000019995.1"/>
    <property type="gene ID" value="ENSPTXG00000013830.1"/>
</dbReference>
<comment type="subcellular location">
    <subcellularLocation>
        <location evidence="2">Secreted</location>
    </subcellularLocation>
</comment>
<dbReference type="PANTHER" id="PTHR14903">
    <property type="entry name" value="SCLEROSTIN-RELATED"/>
    <property type="match status" value="1"/>
</dbReference>
<dbReference type="GO" id="GO:0005615">
    <property type="term" value="C:extracellular space"/>
    <property type="evidence" value="ECO:0007669"/>
    <property type="project" value="InterPro"/>
</dbReference>
<comment type="similarity">
    <text evidence="3">Belongs to the sclerostin family.</text>
</comment>
<dbReference type="GO" id="GO:0045893">
    <property type="term" value="P:positive regulation of DNA-templated transcription"/>
    <property type="evidence" value="ECO:0007669"/>
    <property type="project" value="Ensembl"/>
</dbReference>
<dbReference type="OMA" id="MFKNDAT"/>
<keyword evidence="9" id="KW-0732">Signal</keyword>